<dbReference type="STRING" id="595537.Varpa_5079"/>
<dbReference type="InterPro" id="IPR036188">
    <property type="entry name" value="FAD/NAD-bd_sf"/>
</dbReference>
<dbReference type="eggNOG" id="COG1252">
    <property type="taxonomic scope" value="Bacteria"/>
</dbReference>
<dbReference type="Proteomes" id="UP000008917">
    <property type="component" value="Chromosome"/>
</dbReference>
<protein>
    <submittedName>
        <fullName evidence="7">FAD-dependent pyridine nucleotide-disulfide oxidoreductase</fullName>
    </submittedName>
</protein>
<dbReference type="Pfam" id="PF07992">
    <property type="entry name" value="Pyr_redox_2"/>
    <property type="match status" value="1"/>
</dbReference>
<evidence type="ECO:0000256" key="4">
    <source>
        <dbReference type="ARBA" id="ARBA00022827"/>
    </source>
</evidence>
<comment type="cofactor">
    <cofactor evidence="1">
        <name>FAD</name>
        <dbReference type="ChEBI" id="CHEBI:57692"/>
    </cofactor>
</comment>
<keyword evidence="3" id="KW-0285">Flavoprotein</keyword>
<evidence type="ECO:0000313" key="7">
    <source>
        <dbReference type="EMBL" id="ADU39239.1"/>
    </source>
</evidence>
<evidence type="ECO:0000256" key="5">
    <source>
        <dbReference type="ARBA" id="ARBA00023002"/>
    </source>
</evidence>
<dbReference type="SUPFAM" id="SSF51905">
    <property type="entry name" value="FAD/NAD(P)-binding domain"/>
    <property type="match status" value="1"/>
</dbReference>
<reference evidence="7 8" key="2">
    <citation type="journal article" date="2013" name="Genome Announc.">
        <title>Genome of the Root-Associated Plant Growth-Promoting Bacterium Variovorax paradoxus Strain EPS.</title>
        <authorList>
            <person name="Han J.I."/>
            <person name="Spain J.C."/>
            <person name="Leadbetter J.R."/>
            <person name="Ovchinnikova G."/>
            <person name="Goodwin L.A."/>
            <person name="Han C.S."/>
            <person name="Woyke T."/>
            <person name="Davenport K.W."/>
            <person name="Orwin P.M."/>
        </authorList>
    </citation>
    <scope>NUCLEOTIDE SEQUENCE [LARGE SCALE GENOMIC DNA]</scope>
    <source>
        <strain evidence="7 8">EPS</strain>
    </source>
</reference>
<evidence type="ECO:0000313" key="8">
    <source>
        <dbReference type="Proteomes" id="UP000008917"/>
    </source>
</evidence>
<dbReference type="InterPro" id="IPR023753">
    <property type="entry name" value="FAD/NAD-binding_dom"/>
</dbReference>
<dbReference type="PANTHER" id="PTHR42913">
    <property type="entry name" value="APOPTOSIS-INDUCING FACTOR 1"/>
    <property type="match status" value="1"/>
</dbReference>
<evidence type="ECO:0000256" key="2">
    <source>
        <dbReference type="ARBA" id="ARBA00005272"/>
    </source>
</evidence>
<proteinExistence type="inferred from homology"/>
<evidence type="ECO:0000256" key="3">
    <source>
        <dbReference type="ARBA" id="ARBA00022630"/>
    </source>
</evidence>
<reference evidence="8" key="1">
    <citation type="submission" date="2010-12" db="EMBL/GenBank/DDBJ databases">
        <title>Complete sequence of Variovorax paradoxus EPS.</title>
        <authorList>
            <consortium name="US DOE Joint Genome Institute"/>
            <person name="Lucas S."/>
            <person name="Copeland A."/>
            <person name="Lapidus A."/>
            <person name="Cheng J.-F."/>
            <person name="Goodwin L."/>
            <person name="Pitluck S."/>
            <person name="Teshima H."/>
            <person name="Detter J.C."/>
            <person name="Han C."/>
            <person name="Tapia R."/>
            <person name="Land M."/>
            <person name="Hauser L."/>
            <person name="Kyrpides N."/>
            <person name="Ivanova N."/>
            <person name="Ovchinnikova G."/>
            <person name="Orwin P."/>
            <person name="Han J.-I.G."/>
            <person name="Woyke T."/>
        </authorList>
    </citation>
    <scope>NUCLEOTIDE SEQUENCE [LARGE SCALE GENOMIC DNA]</scope>
    <source>
        <strain evidence="8">EPS</strain>
    </source>
</reference>
<dbReference type="GO" id="GO:0003955">
    <property type="term" value="F:NAD(P)H dehydrogenase (quinone) activity"/>
    <property type="evidence" value="ECO:0007669"/>
    <property type="project" value="TreeGrafter"/>
</dbReference>
<dbReference type="PRINTS" id="PR00368">
    <property type="entry name" value="FADPNR"/>
</dbReference>
<dbReference type="AlphaFoldDB" id="E6V445"/>
<dbReference type="InterPro" id="IPR051169">
    <property type="entry name" value="NADH-Q_oxidoreductase"/>
</dbReference>
<name>E6V445_VARPE</name>
<dbReference type="EMBL" id="CP002417">
    <property type="protein sequence ID" value="ADU39239.1"/>
    <property type="molecule type" value="Genomic_DNA"/>
</dbReference>
<dbReference type="PRINTS" id="PR00411">
    <property type="entry name" value="PNDRDTASEI"/>
</dbReference>
<keyword evidence="5" id="KW-0560">Oxidoreductase</keyword>
<accession>E6V445</accession>
<comment type="similarity">
    <text evidence="2">Belongs to the NADH dehydrogenase family.</text>
</comment>
<organism evidence="7 8">
    <name type="scientific">Variovorax paradoxus (strain EPS)</name>
    <dbReference type="NCBI Taxonomy" id="595537"/>
    <lineage>
        <taxon>Bacteria</taxon>
        <taxon>Pseudomonadati</taxon>
        <taxon>Pseudomonadota</taxon>
        <taxon>Betaproteobacteria</taxon>
        <taxon>Burkholderiales</taxon>
        <taxon>Comamonadaceae</taxon>
        <taxon>Variovorax</taxon>
    </lineage>
</organism>
<dbReference type="HOGENOM" id="CLU_021377_7_0_4"/>
<gene>
    <name evidence="7" type="ordered locus">Varpa_5079</name>
</gene>
<feature type="domain" description="FAD/NAD(P)-binding" evidence="6">
    <location>
        <begin position="17"/>
        <end position="347"/>
    </location>
</feature>
<dbReference type="KEGG" id="vpe:Varpa_5079"/>
<dbReference type="GO" id="GO:0019646">
    <property type="term" value="P:aerobic electron transport chain"/>
    <property type="evidence" value="ECO:0007669"/>
    <property type="project" value="TreeGrafter"/>
</dbReference>
<evidence type="ECO:0000256" key="1">
    <source>
        <dbReference type="ARBA" id="ARBA00001974"/>
    </source>
</evidence>
<evidence type="ECO:0000259" key="6">
    <source>
        <dbReference type="Pfam" id="PF07992"/>
    </source>
</evidence>
<keyword evidence="4" id="KW-0274">FAD</keyword>
<sequence length="445" mass="48263">MMSTPRPGAGAAPTTARTVVIGGGAAGLEFLTRLARQRPHGRGRQGLVLVDRALAHVWKPRLHEIATAMQNQSAAESSFLAHANAHGYRFEIGALRSIDPSAHEVHLDALTGPDGRELLPPRTIGYGQLVLALGSEENDFGTPGAREHCLFLNTPAQAMQIREALLARAFRLARGQQEALSIAIVGGGATGVELAAEIRDAMDALWQHEPGLERDRVRLTVIEGADRLLAANPPEVSEYAQASLSRRGVAMALAERVVAVDANGLALASGRRVDAELKIWTAGIRGPRVLEDSPELPRSASGRVRVDERLQCDGVPRVHAIGDCAEWIDPASQRPAPYTAQIASAQARYLARAFALRMAGYEPPPFRFKTAGAIVSLGEPGAAGNLTTRFGRRSRDRFIQGMSAQLIYAALYRRHEFEVHGWPRAMARWLAERLSRSYEPAIKLH</sequence>
<dbReference type="PANTHER" id="PTHR42913:SF3">
    <property type="entry name" value="64 KDA MITOCHONDRIAL NADH DEHYDROGENASE (EUROFUNG)"/>
    <property type="match status" value="1"/>
</dbReference>
<dbReference type="Gene3D" id="3.50.50.100">
    <property type="match status" value="1"/>
</dbReference>